<reference evidence="1" key="1">
    <citation type="journal article" date="2021" name="Proc. Natl. Acad. Sci. U.S.A.">
        <title>A Catalog of Tens of Thousands of Viruses from Human Metagenomes Reveals Hidden Associations with Chronic Diseases.</title>
        <authorList>
            <person name="Tisza M.J."/>
            <person name="Buck C.B."/>
        </authorList>
    </citation>
    <scope>NUCLEOTIDE SEQUENCE</scope>
    <source>
        <strain evidence="1">CtP6113</strain>
    </source>
</reference>
<proteinExistence type="predicted"/>
<organism evidence="1">
    <name type="scientific">Siphoviridae sp. ctP6113</name>
    <dbReference type="NCBI Taxonomy" id="2826318"/>
    <lineage>
        <taxon>Viruses</taxon>
        <taxon>Duplodnaviria</taxon>
        <taxon>Heunggongvirae</taxon>
        <taxon>Uroviricota</taxon>
        <taxon>Caudoviricetes</taxon>
    </lineage>
</organism>
<sequence>MLKEFIAHIQKTTQPLIHEAEGSTFVINAEGEYQEMLPTIFHPDTLPLNSLDALVKLVKTEASEMDTPLYITIPDHMTVRCFGQPSADDRYFRQVYYEAHATDVPGWGEKNTLGFEEAQIALRTRFQETQDTLYTMKLVSDISLGAKVIYNDNGIATTITTQKGVALQTNEQIRPIVKLRPYRTFQEVEQPESIFLIRVSDRGISFIEADGGMWKLSARETIKKFLEEQLPQEVSESSVIIAL</sequence>
<evidence type="ECO:0008006" key="2">
    <source>
        <dbReference type="Google" id="ProtNLM"/>
    </source>
</evidence>
<accession>A0A8S5MUD4</accession>
<name>A0A8S5MUD4_9CAUD</name>
<protein>
    <recommendedName>
        <fullName evidence="2">Phage protein</fullName>
    </recommendedName>
</protein>
<dbReference type="EMBL" id="BK014986">
    <property type="protein sequence ID" value="DAD85722.1"/>
    <property type="molecule type" value="Genomic_DNA"/>
</dbReference>
<evidence type="ECO:0000313" key="1">
    <source>
        <dbReference type="EMBL" id="DAD85722.1"/>
    </source>
</evidence>